<accession>A0AA88WWI8</accession>
<organism evidence="1 2">
    <name type="scientific">Escallonia herrerae</name>
    <dbReference type="NCBI Taxonomy" id="1293975"/>
    <lineage>
        <taxon>Eukaryota</taxon>
        <taxon>Viridiplantae</taxon>
        <taxon>Streptophyta</taxon>
        <taxon>Embryophyta</taxon>
        <taxon>Tracheophyta</taxon>
        <taxon>Spermatophyta</taxon>
        <taxon>Magnoliopsida</taxon>
        <taxon>eudicotyledons</taxon>
        <taxon>Gunneridae</taxon>
        <taxon>Pentapetalae</taxon>
        <taxon>asterids</taxon>
        <taxon>campanulids</taxon>
        <taxon>Escalloniales</taxon>
        <taxon>Escalloniaceae</taxon>
        <taxon>Escallonia</taxon>
    </lineage>
</organism>
<protein>
    <submittedName>
        <fullName evidence="1">Uncharacterized protein</fullName>
    </submittedName>
</protein>
<evidence type="ECO:0000313" key="2">
    <source>
        <dbReference type="Proteomes" id="UP001188597"/>
    </source>
</evidence>
<dbReference type="EMBL" id="JAVXUP010000171">
    <property type="protein sequence ID" value="KAK3035526.1"/>
    <property type="molecule type" value="Genomic_DNA"/>
</dbReference>
<evidence type="ECO:0000313" key="1">
    <source>
        <dbReference type="EMBL" id="KAK3035526.1"/>
    </source>
</evidence>
<name>A0AA88WWI8_9ASTE</name>
<proteinExistence type="predicted"/>
<gene>
    <name evidence="1" type="ORF">RJ639_034731</name>
</gene>
<reference evidence="1" key="1">
    <citation type="submission" date="2022-12" db="EMBL/GenBank/DDBJ databases">
        <title>Draft genome assemblies for two species of Escallonia (Escalloniales).</title>
        <authorList>
            <person name="Chanderbali A."/>
            <person name="Dervinis C."/>
            <person name="Anghel I."/>
            <person name="Soltis D."/>
            <person name="Soltis P."/>
            <person name="Zapata F."/>
        </authorList>
    </citation>
    <scope>NUCLEOTIDE SEQUENCE</scope>
    <source>
        <strain evidence="1">UCBG64.0493</strain>
        <tissue evidence="1">Leaf</tissue>
    </source>
</reference>
<dbReference type="Proteomes" id="UP001188597">
    <property type="component" value="Unassembled WGS sequence"/>
</dbReference>
<dbReference type="AlphaFoldDB" id="A0AA88WWI8"/>
<sequence length="185" mass="19691">MSPSSDTDDGSALKGICTVLDQRLSAVADAVAALSVWLALKSSSARTRCMKLAAVVLSSALPLFNVGEASLDYVKTVNDVCDLCDLVRKILSWEALTAFVSLEGSELLEKSLGTFKAEGSKGNAKPDKKGEKEKKVVGKGTSDLIEFIKGKLQTETTEGVDISTSIRGEMGAGFPLAVRSKWLRF</sequence>
<keyword evidence="2" id="KW-1185">Reference proteome</keyword>
<comment type="caution">
    <text evidence="1">The sequence shown here is derived from an EMBL/GenBank/DDBJ whole genome shotgun (WGS) entry which is preliminary data.</text>
</comment>